<dbReference type="AlphaFoldDB" id="A0A5C9A2P6"/>
<feature type="domain" description="Mechanosensitive ion channel MscS" evidence="7">
    <location>
        <begin position="111"/>
        <end position="161"/>
    </location>
</feature>
<evidence type="ECO:0000256" key="5">
    <source>
        <dbReference type="ARBA" id="ARBA00023136"/>
    </source>
</evidence>
<dbReference type="EMBL" id="VRZA01000003">
    <property type="protein sequence ID" value="TXS94222.1"/>
    <property type="molecule type" value="Genomic_DNA"/>
</dbReference>
<accession>A0A5C9A2P6</accession>
<dbReference type="Pfam" id="PF00924">
    <property type="entry name" value="MS_channel_2nd"/>
    <property type="match status" value="1"/>
</dbReference>
<dbReference type="InterPro" id="IPR010920">
    <property type="entry name" value="LSM_dom_sf"/>
</dbReference>
<dbReference type="Gene3D" id="2.30.30.60">
    <property type="match status" value="1"/>
</dbReference>
<evidence type="ECO:0000259" key="7">
    <source>
        <dbReference type="Pfam" id="PF00924"/>
    </source>
</evidence>
<evidence type="ECO:0000256" key="4">
    <source>
        <dbReference type="ARBA" id="ARBA00022989"/>
    </source>
</evidence>
<dbReference type="RefSeq" id="WP_148068564.1">
    <property type="nucleotide sequence ID" value="NZ_VRZA01000003.1"/>
</dbReference>
<evidence type="ECO:0000313" key="9">
    <source>
        <dbReference type="Proteomes" id="UP000321039"/>
    </source>
</evidence>
<dbReference type="InterPro" id="IPR023408">
    <property type="entry name" value="MscS_beta-dom_sf"/>
</dbReference>
<keyword evidence="9" id="KW-1185">Reference proteome</keyword>
<dbReference type="SUPFAM" id="SSF50182">
    <property type="entry name" value="Sm-like ribonucleoproteins"/>
    <property type="match status" value="1"/>
</dbReference>
<dbReference type="GO" id="GO:0005886">
    <property type="term" value="C:plasma membrane"/>
    <property type="evidence" value="ECO:0007669"/>
    <property type="project" value="UniProtKB-SubCell"/>
</dbReference>
<name>A0A5C9A2P6_9GAMM</name>
<dbReference type="Proteomes" id="UP000321039">
    <property type="component" value="Unassembled WGS sequence"/>
</dbReference>
<keyword evidence="6" id="KW-0813">Transport</keyword>
<dbReference type="SUPFAM" id="SSF82689">
    <property type="entry name" value="Mechanosensitive channel protein MscS (YggB), C-terminal domain"/>
    <property type="match status" value="1"/>
</dbReference>
<sequence>MVIEGFGAILQTLAQYGNLVLQGLLIMFGGMIAIFLLYRLVAAFIKPSGIWARLLKVAFGTFYALILVITVLLAANRLGYNVQGIAGIAILVVLVLATIVFFLIPFLPRLPFVPGNTIEVRGVFGTVEAITAYQTVIRTFDGQVVFMPSALVMASPISNFSTLPTRRVALTLPLAPGSDIDAASEAITGLMARHDKVLPEPPPAALVTGLDRNEISLLAFCWVNTPDWFGARDSLYRQAMKAVAELPGVALAAERIQLSRDD</sequence>
<dbReference type="GO" id="GO:0008381">
    <property type="term" value="F:mechanosensitive monoatomic ion channel activity"/>
    <property type="evidence" value="ECO:0007669"/>
    <property type="project" value="InterPro"/>
</dbReference>
<organism evidence="8 9">
    <name type="scientific">Parahaliea maris</name>
    <dbReference type="NCBI Taxonomy" id="2716870"/>
    <lineage>
        <taxon>Bacteria</taxon>
        <taxon>Pseudomonadati</taxon>
        <taxon>Pseudomonadota</taxon>
        <taxon>Gammaproteobacteria</taxon>
        <taxon>Cellvibrionales</taxon>
        <taxon>Halieaceae</taxon>
        <taxon>Parahaliea</taxon>
    </lineage>
</organism>
<comment type="subcellular location">
    <subcellularLocation>
        <location evidence="6">Cell inner membrane</location>
        <topology evidence="6">Multi-pass membrane protein</topology>
    </subcellularLocation>
    <subcellularLocation>
        <location evidence="1">Cell membrane</location>
        <topology evidence="1">Multi-pass membrane protein</topology>
    </subcellularLocation>
</comment>
<keyword evidence="2" id="KW-1003">Cell membrane</keyword>
<feature type="transmembrane region" description="Helical" evidence="6">
    <location>
        <begin position="54"/>
        <end position="73"/>
    </location>
</feature>
<protein>
    <recommendedName>
        <fullName evidence="6">Small-conductance mechanosensitive channel</fullName>
    </recommendedName>
</protein>
<keyword evidence="6" id="KW-0406">Ion transport</keyword>
<dbReference type="InterPro" id="IPR006685">
    <property type="entry name" value="MscS_channel_2nd"/>
</dbReference>
<comment type="caution">
    <text evidence="6">Lacks conserved residue(s) required for the propagation of feature annotation.</text>
</comment>
<evidence type="ECO:0000256" key="3">
    <source>
        <dbReference type="ARBA" id="ARBA00022692"/>
    </source>
</evidence>
<keyword evidence="3 6" id="KW-0812">Transmembrane</keyword>
<keyword evidence="6" id="KW-0997">Cell inner membrane</keyword>
<proteinExistence type="inferred from homology"/>
<dbReference type="PANTHER" id="PTHR30221">
    <property type="entry name" value="SMALL-CONDUCTANCE MECHANOSENSITIVE CHANNEL"/>
    <property type="match status" value="1"/>
</dbReference>
<keyword evidence="4 6" id="KW-1133">Transmembrane helix</keyword>
<dbReference type="PANTHER" id="PTHR30221:SF1">
    <property type="entry name" value="SMALL-CONDUCTANCE MECHANOSENSITIVE CHANNEL"/>
    <property type="match status" value="1"/>
</dbReference>
<dbReference type="InterPro" id="IPR045275">
    <property type="entry name" value="MscS_archaea/bacteria_type"/>
</dbReference>
<comment type="caution">
    <text evidence="8">The sequence shown here is derived from an EMBL/GenBank/DDBJ whole genome shotgun (WGS) entry which is preliminary data.</text>
</comment>
<evidence type="ECO:0000256" key="1">
    <source>
        <dbReference type="ARBA" id="ARBA00004651"/>
    </source>
</evidence>
<dbReference type="Gene3D" id="3.30.70.100">
    <property type="match status" value="1"/>
</dbReference>
<keyword evidence="6" id="KW-0407">Ion channel</keyword>
<comment type="subunit">
    <text evidence="6">Homoheptamer.</text>
</comment>
<evidence type="ECO:0000256" key="6">
    <source>
        <dbReference type="RuleBase" id="RU369025"/>
    </source>
</evidence>
<evidence type="ECO:0000313" key="8">
    <source>
        <dbReference type="EMBL" id="TXS94222.1"/>
    </source>
</evidence>
<comment type="similarity">
    <text evidence="6">Belongs to the MscS (TC 1.A.23) family.</text>
</comment>
<comment type="function">
    <text evidence="6">Mechanosensitive channel that participates in the regulation of osmotic pressure changes within the cell, opening in response to stretch forces in the membrane lipid bilayer, without the need for other proteins. Contributes to normal resistance to hypoosmotic shock. Forms an ion channel of 1.0 nanosiemens conductance with a slight preference for anions.</text>
</comment>
<keyword evidence="5 6" id="KW-0472">Membrane</keyword>
<gene>
    <name evidence="8" type="ORF">FV139_11550</name>
</gene>
<feature type="transmembrane region" description="Helical" evidence="6">
    <location>
        <begin position="85"/>
        <end position="107"/>
    </location>
</feature>
<dbReference type="InterPro" id="IPR011066">
    <property type="entry name" value="MscS_channel_C_sf"/>
</dbReference>
<evidence type="ECO:0000256" key="2">
    <source>
        <dbReference type="ARBA" id="ARBA00022475"/>
    </source>
</evidence>
<reference evidence="8 9" key="1">
    <citation type="submission" date="2019-08" db="EMBL/GenBank/DDBJ databases">
        <title>Parahaliea maris sp. nov., isolated from the surface seawater.</title>
        <authorList>
            <person name="Liu Y."/>
        </authorList>
    </citation>
    <scope>NUCLEOTIDE SEQUENCE [LARGE SCALE GENOMIC DNA]</scope>
    <source>
        <strain evidence="8 9">HSLHS9</strain>
    </source>
</reference>
<feature type="transmembrane region" description="Helical" evidence="6">
    <location>
        <begin position="20"/>
        <end position="42"/>
    </location>
</feature>